<proteinExistence type="predicted"/>
<dbReference type="EMBL" id="JAHRHJ020001021">
    <property type="protein sequence ID" value="KAH9293538.1"/>
    <property type="molecule type" value="Genomic_DNA"/>
</dbReference>
<dbReference type="Proteomes" id="UP000824469">
    <property type="component" value="Unassembled WGS sequence"/>
</dbReference>
<keyword evidence="2" id="KW-1185">Reference proteome</keyword>
<accession>A0AA38CC42</accession>
<evidence type="ECO:0000313" key="1">
    <source>
        <dbReference type="EMBL" id="KAH9293538.1"/>
    </source>
</evidence>
<dbReference type="AlphaFoldDB" id="A0AA38CC42"/>
<comment type="caution">
    <text evidence="1">The sequence shown here is derived from an EMBL/GenBank/DDBJ whole genome shotgun (WGS) entry which is preliminary data.</text>
</comment>
<protein>
    <submittedName>
        <fullName evidence="1">Uncharacterized protein</fullName>
    </submittedName>
</protein>
<organism evidence="1 2">
    <name type="scientific">Taxus chinensis</name>
    <name type="common">Chinese yew</name>
    <name type="synonym">Taxus wallichiana var. chinensis</name>
    <dbReference type="NCBI Taxonomy" id="29808"/>
    <lineage>
        <taxon>Eukaryota</taxon>
        <taxon>Viridiplantae</taxon>
        <taxon>Streptophyta</taxon>
        <taxon>Embryophyta</taxon>
        <taxon>Tracheophyta</taxon>
        <taxon>Spermatophyta</taxon>
        <taxon>Pinopsida</taxon>
        <taxon>Pinidae</taxon>
        <taxon>Conifers II</taxon>
        <taxon>Cupressales</taxon>
        <taxon>Taxaceae</taxon>
        <taxon>Taxus</taxon>
    </lineage>
</organism>
<feature type="non-terminal residue" evidence="1">
    <location>
        <position position="85"/>
    </location>
</feature>
<name>A0AA38CC42_TAXCH</name>
<feature type="non-terminal residue" evidence="1">
    <location>
        <position position="1"/>
    </location>
</feature>
<gene>
    <name evidence="1" type="ORF">KI387_041261</name>
</gene>
<evidence type="ECO:0000313" key="2">
    <source>
        <dbReference type="Proteomes" id="UP000824469"/>
    </source>
</evidence>
<reference evidence="1 2" key="1">
    <citation type="journal article" date="2021" name="Nat. Plants">
        <title>The Taxus genome provides insights into paclitaxel biosynthesis.</title>
        <authorList>
            <person name="Xiong X."/>
            <person name="Gou J."/>
            <person name="Liao Q."/>
            <person name="Li Y."/>
            <person name="Zhou Q."/>
            <person name="Bi G."/>
            <person name="Li C."/>
            <person name="Du R."/>
            <person name="Wang X."/>
            <person name="Sun T."/>
            <person name="Guo L."/>
            <person name="Liang H."/>
            <person name="Lu P."/>
            <person name="Wu Y."/>
            <person name="Zhang Z."/>
            <person name="Ro D.K."/>
            <person name="Shang Y."/>
            <person name="Huang S."/>
            <person name="Yan J."/>
        </authorList>
    </citation>
    <scope>NUCLEOTIDE SEQUENCE [LARGE SCALE GENOMIC DNA]</scope>
    <source>
        <strain evidence="1">Ta-2019</strain>
    </source>
</reference>
<sequence>VHYETNAVIRFQIQGTQSTMIRNRVGVRPITLRAESSPAFTSKSRTSFPSAAIDHELDCPGSMVLPANLGSSLPQGIIPIRLIAE</sequence>